<evidence type="ECO:0000256" key="1">
    <source>
        <dbReference type="SAM" id="MobiDB-lite"/>
    </source>
</evidence>
<dbReference type="AlphaFoldDB" id="A0A8J4XX27"/>
<feature type="region of interest" description="Disordered" evidence="1">
    <location>
        <begin position="108"/>
        <end position="133"/>
    </location>
</feature>
<protein>
    <submittedName>
        <fullName evidence="2">Uncharacterized protein</fullName>
    </submittedName>
</protein>
<feature type="region of interest" description="Disordered" evidence="1">
    <location>
        <begin position="45"/>
        <end position="83"/>
    </location>
</feature>
<proteinExistence type="predicted"/>
<reference evidence="2" key="1">
    <citation type="submission" date="2020-07" db="EMBL/GenBank/DDBJ databases">
        <title>The High-quality genome of the commercially important snow crab, Chionoecetes opilio.</title>
        <authorList>
            <person name="Jeong J.-H."/>
            <person name="Ryu S."/>
        </authorList>
    </citation>
    <scope>NUCLEOTIDE SEQUENCE</scope>
    <source>
        <strain evidence="2">MADBK_172401_WGS</strain>
        <tissue evidence="2">Digestive gland</tissue>
    </source>
</reference>
<dbReference type="EMBL" id="JACEEZ010019105">
    <property type="protein sequence ID" value="KAG0716080.1"/>
    <property type="molecule type" value="Genomic_DNA"/>
</dbReference>
<name>A0A8J4XX27_CHIOP</name>
<feature type="compositionally biased region" description="Polar residues" evidence="1">
    <location>
        <begin position="70"/>
        <end position="79"/>
    </location>
</feature>
<accession>A0A8J4XX27</accession>
<gene>
    <name evidence="2" type="ORF">GWK47_010480</name>
</gene>
<comment type="caution">
    <text evidence="2">The sequence shown here is derived from an EMBL/GenBank/DDBJ whole genome shotgun (WGS) entry which is preliminary data.</text>
</comment>
<keyword evidence="3" id="KW-1185">Reference proteome</keyword>
<dbReference type="Proteomes" id="UP000770661">
    <property type="component" value="Unassembled WGS sequence"/>
</dbReference>
<evidence type="ECO:0000313" key="3">
    <source>
        <dbReference type="Proteomes" id="UP000770661"/>
    </source>
</evidence>
<sequence>MSKDHPIPRCPREPMERQLEHIHRSVTNAADKAVFLAPPHNDLTHIPESFAATSGLQAPPPTPGITSPPNSKQSPGTGSSEERELYWLTVGKIHLSASITDEIFKGKVSQDLRARSNGSPCLATTAEKHPNHG</sequence>
<organism evidence="2 3">
    <name type="scientific">Chionoecetes opilio</name>
    <name type="common">Atlantic snow crab</name>
    <name type="synonym">Cancer opilio</name>
    <dbReference type="NCBI Taxonomy" id="41210"/>
    <lineage>
        <taxon>Eukaryota</taxon>
        <taxon>Metazoa</taxon>
        <taxon>Ecdysozoa</taxon>
        <taxon>Arthropoda</taxon>
        <taxon>Crustacea</taxon>
        <taxon>Multicrustacea</taxon>
        <taxon>Malacostraca</taxon>
        <taxon>Eumalacostraca</taxon>
        <taxon>Eucarida</taxon>
        <taxon>Decapoda</taxon>
        <taxon>Pleocyemata</taxon>
        <taxon>Brachyura</taxon>
        <taxon>Eubrachyura</taxon>
        <taxon>Majoidea</taxon>
        <taxon>Majidae</taxon>
        <taxon>Chionoecetes</taxon>
    </lineage>
</organism>
<evidence type="ECO:0000313" key="2">
    <source>
        <dbReference type="EMBL" id="KAG0716080.1"/>
    </source>
</evidence>